<evidence type="ECO:0000313" key="3">
    <source>
        <dbReference type="Proteomes" id="UP000005237"/>
    </source>
</evidence>
<accession>A0A8R1IHE8</accession>
<name>A0A8R1IHE8_CAEJA</name>
<protein>
    <submittedName>
        <fullName evidence="2">Uncharacterized protein</fullName>
    </submittedName>
</protein>
<sequence length="77" mass="8867">MKKGLVKKKKKKKTEKKKKKKKKKHTRKTGPINTSPCTRNGDGRRGAFLRHTLRLIVTRAHSPLRKVQAGGPTKRRQ</sequence>
<organism evidence="2 3">
    <name type="scientific">Caenorhabditis japonica</name>
    <dbReference type="NCBI Taxonomy" id="281687"/>
    <lineage>
        <taxon>Eukaryota</taxon>
        <taxon>Metazoa</taxon>
        <taxon>Ecdysozoa</taxon>
        <taxon>Nematoda</taxon>
        <taxon>Chromadorea</taxon>
        <taxon>Rhabditida</taxon>
        <taxon>Rhabditina</taxon>
        <taxon>Rhabditomorpha</taxon>
        <taxon>Rhabditoidea</taxon>
        <taxon>Rhabditidae</taxon>
        <taxon>Peloderinae</taxon>
        <taxon>Caenorhabditis</taxon>
    </lineage>
</organism>
<feature type="region of interest" description="Disordered" evidence="1">
    <location>
        <begin position="1"/>
        <end position="46"/>
    </location>
</feature>
<dbReference type="Proteomes" id="UP000005237">
    <property type="component" value="Unassembled WGS sequence"/>
</dbReference>
<proteinExistence type="predicted"/>
<reference evidence="2" key="2">
    <citation type="submission" date="2022-06" db="UniProtKB">
        <authorList>
            <consortium name="EnsemblMetazoa"/>
        </authorList>
    </citation>
    <scope>IDENTIFICATION</scope>
    <source>
        <strain evidence="2">DF5081</strain>
    </source>
</reference>
<evidence type="ECO:0000313" key="2">
    <source>
        <dbReference type="EnsemblMetazoa" id="CJA31405.1"/>
    </source>
</evidence>
<keyword evidence="3" id="KW-1185">Reference proteome</keyword>
<feature type="region of interest" description="Disordered" evidence="1">
    <location>
        <begin position="58"/>
        <end position="77"/>
    </location>
</feature>
<reference evidence="3" key="1">
    <citation type="submission" date="2010-08" db="EMBL/GenBank/DDBJ databases">
        <authorList>
            <consortium name="Caenorhabditis japonica Sequencing Consortium"/>
            <person name="Wilson R.K."/>
        </authorList>
    </citation>
    <scope>NUCLEOTIDE SEQUENCE [LARGE SCALE GENOMIC DNA]</scope>
    <source>
        <strain evidence="3">DF5081</strain>
    </source>
</reference>
<dbReference type="EnsemblMetazoa" id="CJA31405.1">
    <property type="protein sequence ID" value="CJA31405.1"/>
    <property type="gene ID" value="WBGene00207252"/>
</dbReference>
<evidence type="ECO:0000256" key="1">
    <source>
        <dbReference type="SAM" id="MobiDB-lite"/>
    </source>
</evidence>
<dbReference type="AlphaFoldDB" id="A0A8R1IHE8"/>
<feature type="compositionally biased region" description="Basic residues" evidence="1">
    <location>
        <begin position="1"/>
        <end position="28"/>
    </location>
</feature>